<evidence type="ECO:0000313" key="2">
    <source>
        <dbReference type="EMBL" id="TWU43798.1"/>
    </source>
</evidence>
<name>A0A5C6E4G4_9BACT</name>
<feature type="signal peptide" evidence="1">
    <location>
        <begin position="1"/>
        <end position="32"/>
    </location>
</feature>
<feature type="chain" id="PRO_5022781656" description="Porin" evidence="1">
    <location>
        <begin position="33"/>
        <end position="445"/>
    </location>
</feature>
<gene>
    <name evidence="2" type="ORF">Q31b_13300</name>
</gene>
<dbReference type="InterPro" id="IPR011486">
    <property type="entry name" value="BBP2"/>
</dbReference>
<dbReference type="SUPFAM" id="SSF56935">
    <property type="entry name" value="Porins"/>
    <property type="match status" value="1"/>
</dbReference>
<dbReference type="Pfam" id="PF07642">
    <property type="entry name" value="BBP2"/>
    <property type="match status" value="1"/>
</dbReference>
<evidence type="ECO:0008006" key="4">
    <source>
        <dbReference type="Google" id="ProtNLM"/>
    </source>
</evidence>
<keyword evidence="1" id="KW-0732">Signal</keyword>
<proteinExistence type="predicted"/>
<dbReference type="RefSeq" id="WP_197171048.1">
    <property type="nucleotide sequence ID" value="NZ_SJPY01000002.1"/>
</dbReference>
<evidence type="ECO:0000313" key="3">
    <source>
        <dbReference type="Proteomes" id="UP000315471"/>
    </source>
</evidence>
<comment type="caution">
    <text evidence="2">The sequence shown here is derived from an EMBL/GenBank/DDBJ whole genome shotgun (WGS) entry which is preliminary data.</text>
</comment>
<organism evidence="2 3">
    <name type="scientific">Novipirellula aureliae</name>
    <dbReference type="NCBI Taxonomy" id="2527966"/>
    <lineage>
        <taxon>Bacteria</taxon>
        <taxon>Pseudomonadati</taxon>
        <taxon>Planctomycetota</taxon>
        <taxon>Planctomycetia</taxon>
        <taxon>Pirellulales</taxon>
        <taxon>Pirellulaceae</taxon>
        <taxon>Novipirellula</taxon>
    </lineage>
</organism>
<sequence precursor="true">MRISEGRQLPTAKTHTCILTLLLIGTAGLTSADDTCDRFSPTLSDAACGGSVLSPDSSVLSPDSADDPWQLFGDCTRLERWGITVDGQLAQGVTTNSRDPTNPAAGTGNLPATSFNYRSDEYMLNSCYLSVGRKTDTGGSGWDIGFNMDLTYGTNYVFLQSRGLETRRDLSNHWNRGDGSGLGGVGLMGLAMPQLYLEVAYNDLTVQLGHFYLPVGYERPIPTENFFYSNSYGFSFSFETVPVVGMYASWRPNDSLQIGGGFHRGMANWEDNNNDLSGFGIVTLLGDNGDRSLSFQFSLGNEADTGSEILYVQSVVFEQQIGKRSSYVIYSDFGFQENVLPGGGTASWYNVHQELSHAFSDCWTAGLRFEWFDDVDGFTVNPTPGPGVYHDLTFGLNYTPNSNLVVRPEIRWDWFDADAGVGSGPFGNGSDRNQFMAAVDAIITF</sequence>
<dbReference type="EMBL" id="SJPY01000002">
    <property type="protein sequence ID" value="TWU43798.1"/>
    <property type="molecule type" value="Genomic_DNA"/>
</dbReference>
<keyword evidence="3" id="KW-1185">Reference proteome</keyword>
<protein>
    <recommendedName>
        <fullName evidence="4">Porin</fullName>
    </recommendedName>
</protein>
<reference evidence="2 3" key="1">
    <citation type="submission" date="2019-02" db="EMBL/GenBank/DDBJ databases">
        <title>Deep-cultivation of Planctomycetes and their phenomic and genomic characterization uncovers novel biology.</title>
        <authorList>
            <person name="Wiegand S."/>
            <person name="Jogler M."/>
            <person name="Boedeker C."/>
            <person name="Pinto D."/>
            <person name="Vollmers J."/>
            <person name="Rivas-Marin E."/>
            <person name="Kohn T."/>
            <person name="Peeters S.H."/>
            <person name="Heuer A."/>
            <person name="Rast P."/>
            <person name="Oberbeckmann S."/>
            <person name="Bunk B."/>
            <person name="Jeske O."/>
            <person name="Meyerdierks A."/>
            <person name="Storesund J.E."/>
            <person name="Kallscheuer N."/>
            <person name="Luecker S."/>
            <person name="Lage O.M."/>
            <person name="Pohl T."/>
            <person name="Merkel B.J."/>
            <person name="Hornburger P."/>
            <person name="Mueller R.-W."/>
            <person name="Bruemmer F."/>
            <person name="Labrenz M."/>
            <person name="Spormann A.M."/>
            <person name="Op Den Camp H."/>
            <person name="Overmann J."/>
            <person name="Amann R."/>
            <person name="Jetten M.S.M."/>
            <person name="Mascher T."/>
            <person name="Medema M.H."/>
            <person name="Devos D.P."/>
            <person name="Kaster A.-K."/>
            <person name="Ovreas L."/>
            <person name="Rohde M."/>
            <person name="Galperin M.Y."/>
            <person name="Jogler C."/>
        </authorList>
    </citation>
    <scope>NUCLEOTIDE SEQUENCE [LARGE SCALE GENOMIC DNA]</scope>
    <source>
        <strain evidence="2 3">Q31b</strain>
    </source>
</reference>
<evidence type="ECO:0000256" key="1">
    <source>
        <dbReference type="SAM" id="SignalP"/>
    </source>
</evidence>
<accession>A0A5C6E4G4</accession>
<dbReference type="AlphaFoldDB" id="A0A5C6E4G4"/>
<dbReference type="Proteomes" id="UP000315471">
    <property type="component" value="Unassembled WGS sequence"/>
</dbReference>